<dbReference type="InterPro" id="IPR006680">
    <property type="entry name" value="Amidohydro-rel"/>
</dbReference>
<feature type="binding site" evidence="4">
    <location>
        <position position="66"/>
    </location>
    <ligand>
        <name>Zn(2+)</name>
        <dbReference type="ChEBI" id="CHEBI:29105"/>
    </ligand>
</feature>
<reference evidence="6 7" key="1">
    <citation type="submission" date="2021-02" db="EMBL/GenBank/DDBJ databases">
        <title>Nitrogen-fixing ability and nitrogen fixation related genes of thermophilic fermentative bacteria in the genus Caldicellulosiruptor.</title>
        <authorList>
            <person name="Chen Y."/>
            <person name="Nishihara A."/>
            <person name="Haruta S."/>
        </authorList>
    </citation>
    <scope>NUCLEOTIDE SEQUENCE [LARGE SCALE GENOMIC DNA]</scope>
    <source>
        <strain evidence="6 7">YA01</strain>
    </source>
</reference>
<dbReference type="PANTHER" id="PTHR43794">
    <property type="entry name" value="AMINOHYDROLASE SSNA-RELATED"/>
    <property type="match status" value="1"/>
</dbReference>
<comment type="caution">
    <text evidence="4">Lacks conserved residue(s) required for the propagation of feature annotation.</text>
</comment>
<evidence type="ECO:0000256" key="1">
    <source>
        <dbReference type="ARBA" id="ARBA00022723"/>
    </source>
</evidence>
<feature type="binding site" evidence="4">
    <location>
        <position position="95"/>
    </location>
    <ligand>
        <name>substrate</name>
    </ligand>
</feature>
<keyword evidence="7" id="KW-1185">Reference proteome</keyword>
<dbReference type="Gene3D" id="3.20.20.140">
    <property type="entry name" value="Metal-dependent hydrolases"/>
    <property type="match status" value="1"/>
</dbReference>
<dbReference type="InterPro" id="IPR050287">
    <property type="entry name" value="MTA/SAH_deaminase"/>
</dbReference>
<feature type="domain" description="Amidohydrolase-related" evidence="5">
    <location>
        <begin position="57"/>
        <end position="398"/>
    </location>
</feature>
<dbReference type="PANTHER" id="PTHR43794:SF11">
    <property type="entry name" value="AMIDOHYDROLASE-RELATED DOMAIN-CONTAINING PROTEIN"/>
    <property type="match status" value="1"/>
</dbReference>
<dbReference type="SUPFAM" id="SSF51338">
    <property type="entry name" value="Composite domain of metallo-dependent hydrolases"/>
    <property type="match status" value="1"/>
</dbReference>
<feature type="binding site" evidence="4">
    <location>
        <position position="147"/>
    </location>
    <ligand>
        <name>substrate</name>
    </ligand>
</feature>
<feature type="binding site" evidence="4">
    <location>
        <position position="208"/>
    </location>
    <ligand>
        <name>Zn(2+)</name>
        <dbReference type="ChEBI" id="CHEBI:29105"/>
    </ligand>
</feature>
<dbReference type="EC" id="3.5.4.28" evidence="4"/>
<dbReference type="SUPFAM" id="SSF51556">
    <property type="entry name" value="Metallo-dependent hydrolases"/>
    <property type="match status" value="1"/>
</dbReference>
<protein>
    <recommendedName>
        <fullName evidence="4">5-methylthioadenosine/S-adenosylhomocysteine deaminase</fullName>
        <shortName evidence="4">MTA/SAH deaminase</shortName>
        <ecNumber evidence="4">3.5.4.28</ecNumber>
        <ecNumber evidence="4">3.5.4.31</ecNumber>
    </recommendedName>
</protein>
<accession>A0ABM7NNB1</accession>
<comment type="similarity">
    <text evidence="4">Belongs to the metallo-dependent hydrolases superfamily. MTA/SAH deaminase family.</text>
</comment>
<dbReference type="Pfam" id="PF01979">
    <property type="entry name" value="Amidohydro_1"/>
    <property type="match status" value="1"/>
</dbReference>
<dbReference type="Gene3D" id="2.30.40.10">
    <property type="entry name" value="Urease, subunit C, domain 1"/>
    <property type="match status" value="1"/>
</dbReference>
<organism evidence="6 7">
    <name type="scientific">Caldicellulosiruptor diazotrophicus</name>
    <dbReference type="NCBI Taxonomy" id="2806205"/>
    <lineage>
        <taxon>Bacteria</taxon>
        <taxon>Bacillati</taxon>
        <taxon>Bacillota</taxon>
        <taxon>Bacillota incertae sedis</taxon>
        <taxon>Caldicellulosiruptorales</taxon>
        <taxon>Caldicellulosiruptoraceae</taxon>
        <taxon>Caldicellulosiruptor</taxon>
    </lineage>
</organism>
<feature type="binding site" evidence="4">
    <location>
        <position position="296"/>
    </location>
    <ligand>
        <name>Zn(2+)</name>
        <dbReference type="ChEBI" id="CHEBI:29105"/>
    </ligand>
</feature>
<dbReference type="InterPro" id="IPR023512">
    <property type="entry name" value="Deaminase_MtaD/DadD"/>
</dbReference>
<dbReference type="CDD" id="cd01298">
    <property type="entry name" value="ATZ_TRZ_like"/>
    <property type="match status" value="1"/>
</dbReference>
<name>A0ABM7NNB1_9FIRM</name>
<evidence type="ECO:0000313" key="6">
    <source>
        <dbReference type="EMBL" id="BCS81629.1"/>
    </source>
</evidence>
<feature type="binding site" evidence="4">
    <location>
        <position position="211"/>
    </location>
    <ligand>
        <name>substrate</name>
    </ligand>
</feature>
<evidence type="ECO:0000259" key="5">
    <source>
        <dbReference type="Pfam" id="PF01979"/>
    </source>
</evidence>
<comment type="function">
    <text evidence="4">Catalyzes the deamination of 5-methylthioadenosine and S-adenosyl-L-homocysteine into 5-methylthioinosine and S-inosyl-L-homocysteine, respectively. Is also able to deaminate adenosine.</text>
</comment>
<keyword evidence="2 4" id="KW-0378">Hydrolase</keyword>
<keyword evidence="3 4" id="KW-0862">Zinc</keyword>
<dbReference type="RefSeq" id="WP_207178511.1">
    <property type="nucleotide sequence ID" value="NZ_AP024480.1"/>
</dbReference>
<dbReference type="Proteomes" id="UP000663623">
    <property type="component" value="Chromosome"/>
</dbReference>
<dbReference type="EMBL" id="AP024480">
    <property type="protein sequence ID" value="BCS81629.1"/>
    <property type="molecule type" value="Genomic_DNA"/>
</dbReference>
<comment type="cofactor">
    <cofactor evidence="4">
        <name>Zn(2+)</name>
        <dbReference type="ChEBI" id="CHEBI:29105"/>
    </cofactor>
    <text evidence="4">Binds 1 zinc ion per subunit.</text>
</comment>
<feature type="binding site" evidence="4">
    <location>
        <position position="68"/>
    </location>
    <ligand>
        <name>Zn(2+)</name>
        <dbReference type="ChEBI" id="CHEBI:29105"/>
    </ligand>
</feature>
<dbReference type="HAMAP" id="MF_01281">
    <property type="entry name" value="MTA_SAH_deamin"/>
    <property type="match status" value="1"/>
</dbReference>
<comment type="catalytic activity">
    <reaction evidence="4">
        <text>S-methyl-5'-thioadenosine + H2O + H(+) = S-methyl-5'-thioinosine + NH4(+)</text>
        <dbReference type="Rhea" id="RHEA:25025"/>
        <dbReference type="ChEBI" id="CHEBI:15377"/>
        <dbReference type="ChEBI" id="CHEBI:15378"/>
        <dbReference type="ChEBI" id="CHEBI:17509"/>
        <dbReference type="ChEBI" id="CHEBI:28938"/>
        <dbReference type="ChEBI" id="CHEBI:48595"/>
        <dbReference type="EC" id="3.5.4.31"/>
    </reaction>
</comment>
<keyword evidence="1 4" id="KW-0479">Metal-binding</keyword>
<dbReference type="InterPro" id="IPR011059">
    <property type="entry name" value="Metal-dep_hydrolase_composite"/>
</dbReference>
<evidence type="ECO:0000256" key="4">
    <source>
        <dbReference type="HAMAP-Rule" id="MF_01281"/>
    </source>
</evidence>
<gene>
    <name evidence="4 6" type="primary">mtaD</name>
    <name evidence="6" type="ORF">CaldiYA01_15890</name>
</gene>
<feature type="binding site" evidence="4">
    <location>
        <position position="296"/>
    </location>
    <ligand>
        <name>substrate</name>
    </ligand>
</feature>
<evidence type="ECO:0000313" key="7">
    <source>
        <dbReference type="Proteomes" id="UP000663623"/>
    </source>
</evidence>
<dbReference type="InterPro" id="IPR032466">
    <property type="entry name" value="Metal_Hydrolase"/>
</dbReference>
<feature type="binding site" evidence="4">
    <location>
        <position position="181"/>
    </location>
    <ligand>
        <name>substrate</name>
    </ligand>
</feature>
<comment type="catalytic activity">
    <reaction evidence="4">
        <text>S-adenosyl-L-homocysteine + H2O + H(+) = S-inosyl-L-homocysteine + NH4(+)</text>
        <dbReference type="Rhea" id="RHEA:20716"/>
        <dbReference type="ChEBI" id="CHEBI:15377"/>
        <dbReference type="ChEBI" id="CHEBI:15378"/>
        <dbReference type="ChEBI" id="CHEBI:28938"/>
        <dbReference type="ChEBI" id="CHEBI:57856"/>
        <dbReference type="ChEBI" id="CHEBI:57985"/>
        <dbReference type="EC" id="3.5.4.28"/>
    </reaction>
</comment>
<sequence>MDILIKNATIITCNAQNEVLKGDIFIKNGRIERIAENIELSIYEQAYVKVIEGKDLIAIPGLINAHTHCGQTILRSFADDLPLYEWLFEKIFPAEEKLTKEMIYFSSLLGIAEMLQSGTTMFFDMYFHEDMTAKAVQETGIKAVLSRGLQTDEKENLRLDETKELIYNYSSDKIKVFFGPHSIYTCSYELLEKVAQLAQEFKTGVMIHLSESENEVDSCFEKYDMSPVKLCNQAGLFDTICIAAHCVYVDDEDIEIMTAKNVSCVYNPTSNLKLGNGFAPVQNMIKSGVNVVIGTDSAASNNNLNMFKEMHIASLLEKGMYRLPDILNAQQVLKMATVNASLAAGINNTGVIQEGFCADIVLLKANDFNMLPCYNPISNVVYSSNPSNVYATIVDGQILYMDGKLFTIDKEALVKEIKSIERFLKESV</sequence>
<proteinExistence type="inferred from homology"/>
<evidence type="ECO:0000256" key="2">
    <source>
        <dbReference type="ARBA" id="ARBA00022801"/>
    </source>
</evidence>
<dbReference type="EC" id="3.5.4.31" evidence="4"/>
<evidence type="ECO:0000256" key="3">
    <source>
        <dbReference type="ARBA" id="ARBA00022833"/>
    </source>
</evidence>